<dbReference type="GO" id="GO:0055088">
    <property type="term" value="P:lipid homeostasis"/>
    <property type="evidence" value="ECO:0007669"/>
    <property type="project" value="TreeGrafter"/>
</dbReference>
<dbReference type="GO" id="GO:0033540">
    <property type="term" value="P:fatty acid beta-oxidation using acyl-CoA oxidase"/>
    <property type="evidence" value="ECO:0007669"/>
    <property type="project" value="TreeGrafter"/>
</dbReference>
<name>A0A8H7MB55_9PEZI</name>
<reference evidence="3" key="2">
    <citation type="journal article" date="2018" name="DNA Res.">
        <title>Comparative genome and transcriptome analyses reveal adaptations to opportunistic infections in woody plant degrading pathogens of Botryosphaeriaceae.</title>
        <authorList>
            <person name="Yan J.Y."/>
            <person name="Zhao W.S."/>
            <person name="Chen Z."/>
            <person name="Xing Q.K."/>
            <person name="Zhang W."/>
            <person name="Chethana K.W.T."/>
            <person name="Xue M.F."/>
            <person name="Xu J.P."/>
            <person name="Phillips A.J.L."/>
            <person name="Wang Y."/>
            <person name="Liu J.H."/>
            <person name="Liu M."/>
            <person name="Zhou Y."/>
            <person name="Jayawardena R.S."/>
            <person name="Manawasinghe I.S."/>
            <person name="Huang J.B."/>
            <person name="Qiao G.H."/>
            <person name="Fu C.Y."/>
            <person name="Guo F.F."/>
            <person name="Dissanayake A.J."/>
            <person name="Peng Y.L."/>
            <person name="Hyde K.D."/>
            <person name="Li X.H."/>
        </authorList>
    </citation>
    <scope>NUCLEOTIDE SEQUENCE</scope>
    <source>
        <strain evidence="3">CSS-01s</strain>
    </source>
</reference>
<comment type="caution">
    <text evidence="3">The sequence shown here is derived from an EMBL/GenBank/DDBJ whole genome shotgun (WGS) entry which is preliminary data.</text>
</comment>
<dbReference type="GO" id="GO:0005504">
    <property type="term" value="F:fatty acid binding"/>
    <property type="evidence" value="ECO:0007669"/>
    <property type="project" value="TreeGrafter"/>
</dbReference>
<reference evidence="3" key="1">
    <citation type="submission" date="2016-08" db="EMBL/GenBank/DDBJ databases">
        <authorList>
            <person name="Yan J."/>
        </authorList>
    </citation>
    <scope>NUCLEOTIDE SEQUENCE</scope>
    <source>
        <strain evidence="3">CSS-01s</strain>
    </source>
</reference>
<dbReference type="GO" id="GO:0005777">
    <property type="term" value="C:peroxisome"/>
    <property type="evidence" value="ECO:0007669"/>
    <property type="project" value="InterPro"/>
</dbReference>
<dbReference type="PANTHER" id="PTHR10909">
    <property type="entry name" value="ELECTRON TRANSPORT OXIDOREDUCTASE"/>
    <property type="match status" value="1"/>
</dbReference>
<dbReference type="SUPFAM" id="SSF47203">
    <property type="entry name" value="Acyl-CoA dehydrogenase C-terminal domain-like"/>
    <property type="match status" value="1"/>
</dbReference>
<sequence>MSIVEQLPQLQQTQIPFTGSLSVNTIEPAALSTAEYLLQLEPFQIPVTAFASPEETKNAYDQARLLCRHFNLSIHDIKNLTPRFWSFHTSRIHVQTCAASTLLSIHWNLCIGTLAHYSDRRPDLHPLLTRLLRFDQIGQFLLTEMGHGLDAAHLETTATLQSDGSFSLHTPRMAAAKFMPPTTPEAGIAAGAVVFARLVVAGEDRGVRPFWVELHDGTCMAEGVTSIKLPRRAGAAAVDHAVTMFTHKRLPPGAMLDNSDGVAAAAFARPENPKKHFLGLLHRVAVGTMSLTMKYAADLRQAAYIAGRYSQRRTVTGPKGQKVRIIEFRTQQRPILHALAQAAVFEAGAKYCAELFTKAEDHRVKHGVAAAFKAGVTCMAQESLVQLADRCGAQGLFEHNGIVRAQMDMRGNSIAEGDVLALSIRLTSELLLGRYSLPPSPHPDSLPSLYSAGLLAEAAAIAAEIMSTPSPSDSTSSSPSSSSSSSSHRSARFNASILPLAQPLVEALGWRLVHDGAAAPGSGVDPDLLALFEAGVAVRGASWFVENGVEGCESRRAIMAREERAIDRLVGRLDGLLGGLGVEGYLRGRVPILGEGEWEGFVGGLPRFEGGGSGSGSVRRRGEARL</sequence>
<dbReference type="InterPro" id="IPR009100">
    <property type="entry name" value="AcylCoA_DH/oxidase_NM_dom_sf"/>
</dbReference>
<protein>
    <submittedName>
        <fullName evidence="3">Acyl- oxidase protein</fullName>
    </submittedName>
</protein>
<dbReference type="GO" id="GO:0071949">
    <property type="term" value="F:FAD binding"/>
    <property type="evidence" value="ECO:0007669"/>
    <property type="project" value="InterPro"/>
</dbReference>
<dbReference type="InterPro" id="IPR046373">
    <property type="entry name" value="Acyl-CoA_Oxase/DH_mid-dom_sf"/>
</dbReference>
<evidence type="ECO:0000313" key="4">
    <source>
        <dbReference type="Proteomes" id="UP000627934"/>
    </source>
</evidence>
<feature type="domain" description="Acyl-CoA oxidase C-alpha1" evidence="2">
    <location>
        <begin position="289"/>
        <end position="426"/>
    </location>
</feature>
<dbReference type="Proteomes" id="UP000627934">
    <property type="component" value="Unassembled WGS sequence"/>
</dbReference>
<dbReference type="InterPro" id="IPR036250">
    <property type="entry name" value="AcylCo_DH-like_C"/>
</dbReference>
<evidence type="ECO:0000256" key="1">
    <source>
        <dbReference type="SAM" id="MobiDB-lite"/>
    </source>
</evidence>
<organism evidence="3 4">
    <name type="scientific">Lasiodiplodia theobromae</name>
    <dbReference type="NCBI Taxonomy" id="45133"/>
    <lineage>
        <taxon>Eukaryota</taxon>
        <taxon>Fungi</taxon>
        <taxon>Dikarya</taxon>
        <taxon>Ascomycota</taxon>
        <taxon>Pezizomycotina</taxon>
        <taxon>Dothideomycetes</taxon>
        <taxon>Dothideomycetes incertae sedis</taxon>
        <taxon>Botryosphaeriales</taxon>
        <taxon>Botryosphaeriaceae</taxon>
        <taxon>Lasiodiplodia</taxon>
    </lineage>
</organism>
<dbReference type="EMBL" id="MDYX01000037">
    <property type="protein sequence ID" value="KAF9630069.1"/>
    <property type="molecule type" value="Genomic_DNA"/>
</dbReference>
<proteinExistence type="predicted"/>
<dbReference type="GO" id="GO:0003997">
    <property type="term" value="F:acyl-CoA oxidase activity"/>
    <property type="evidence" value="ECO:0007669"/>
    <property type="project" value="InterPro"/>
</dbReference>
<dbReference type="InterPro" id="IPR012258">
    <property type="entry name" value="Acyl-CoA_oxidase"/>
</dbReference>
<dbReference type="Gene3D" id="2.40.110.10">
    <property type="entry name" value="Butyryl-CoA Dehydrogenase, subunit A, domain 2"/>
    <property type="match status" value="1"/>
</dbReference>
<gene>
    <name evidence="3" type="ORF">BFW01_g250</name>
</gene>
<dbReference type="PANTHER" id="PTHR10909:SF382">
    <property type="entry name" value="ACYL-COENZYME A OXIDASE"/>
    <property type="match status" value="1"/>
</dbReference>
<dbReference type="SUPFAM" id="SSF56645">
    <property type="entry name" value="Acyl-CoA dehydrogenase NM domain-like"/>
    <property type="match status" value="1"/>
</dbReference>
<feature type="compositionally biased region" description="Low complexity" evidence="1">
    <location>
        <begin position="467"/>
        <end position="487"/>
    </location>
</feature>
<accession>A0A8H7MB55</accession>
<dbReference type="InterPro" id="IPR055060">
    <property type="entry name" value="ACOX_C_alpha1"/>
</dbReference>
<feature type="region of interest" description="Disordered" evidence="1">
    <location>
        <begin position="467"/>
        <end position="488"/>
    </location>
</feature>
<evidence type="ECO:0000313" key="3">
    <source>
        <dbReference type="EMBL" id="KAF9630069.1"/>
    </source>
</evidence>
<dbReference type="Gene3D" id="1.20.140.10">
    <property type="entry name" value="Butyryl-CoA Dehydrogenase, subunit A, domain 3"/>
    <property type="match status" value="1"/>
</dbReference>
<dbReference type="Pfam" id="PF22924">
    <property type="entry name" value="ACOX_C_alpha1"/>
    <property type="match status" value="1"/>
</dbReference>
<dbReference type="AlphaFoldDB" id="A0A8H7MB55"/>
<evidence type="ECO:0000259" key="2">
    <source>
        <dbReference type="Pfam" id="PF22924"/>
    </source>
</evidence>